<dbReference type="InterPro" id="IPR002543">
    <property type="entry name" value="FtsK_dom"/>
</dbReference>
<feature type="binding site" evidence="4">
    <location>
        <begin position="784"/>
        <end position="791"/>
    </location>
    <ligand>
        <name>ATP</name>
        <dbReference type="ChEBI" id="CHEBI:30616"/>
    </ligand>
</feature>
<dbReference type="SUPFAM" id="SSF48371">
    <property type="entry name" value="ARM repeat"/>
    <property type="match status" value="1"/>
</dbReference>
<name>A0ABX1P2P2_9CYAN</name>
<dbReference type="PROSITE" id="PS50901">
    <property type="entry name" value="FTSK"/>
    <property type="match status" value="1"/>
</dbReference>
<gene>
    <name evidence="6" type="ORF">DP116_02370</name>
</gene>
<feature type="domain" description="FtsK" evidence="5">
    <location>
        <begin position="767"/>
        <end position="953"/>
    </location>
</feature>
<sequence>MSSLSSEVMDNLSEIQLGGQGASVSKFTPVQFGKDFFDNLAQCRDDGEKIQLFLETAQRQNVPLRAIEELLNYQDEFILAMGLQSFGYITNPQIKAQLATLDYIQGLDEPLEEISLLADPEDYKRHSVRILEKLCQEAKSGSDLIRLSAAWAIQQIGYSAMITGRFLPKSAEDIQSQIISESLNRLNNRSISKEYIDFWVYTPKRHLLRLLQTIPSSYLDVVERILARLGVVGVEFIARSASTLQQFVVEVALDLANLLLRDRQYRKYQDAGTQRTLSDILIPFLDNSDIDLRRLAAEPINEVGSSWSCLNDTIKAKAAIILRDWNKLEELGELSVPFLIEAIKGSLLLDTQNNLREQVEAVRCISRIYFYNVEQQVTILSEFLQDYQEEIRDVTVSLLKPHQKLLDMKSNHILTGLYFGFQLEDFDVKTMTIREIDRKIADERLYQEDFDKIFQGEVIKPEIFNLQGYYLPYFFEANKDNNMLAVCDVLHRLKEKFLLEITIQVCQSSEDRETWVNALSQMVAQLQLLTSKSKDAFLDTALKTYKQYQELYVNRNLFKYNIKALAETRSNIRTVLMTLVQSATKSNSSGEQDYIEIVSRDKDEQKFLETLSATENIDISTAVERKGWEGDFGEKYIRQPIKPKLSNELGDGSTNLYSNSFNSANFSHPTLPSSGGAIIRTGASAITQSSNNSRRLPLAQIKDLKPLHRLATLEEISGFFRLVIPGNTPVPGMATTRLRNSTAEEIFNNYKHLMTKDEYIVGLDDENNPVTSSWSEIPHRLVAGVSGAGKSNFLKWIIFQFLYVNPKRRIYIADFGGVDFQWLNHMGVNVEIETTPENCPNLVEKIHQQEYERRLQLMQEYGVENLKELQEEGVEIDRTLWIIDEAADIADVSSKLRDTIEKRLKEYARKGRKFGIHIIYCTQRPTTEVITKQVTDQCEEKVVFRVSPDASYRILEDAIAGDIPKDAKGRAYLSGYSGAKFVNTPLIKMPIGSKVKISETLWANLHTKK</sequence>
<dbReference type="InterPro" id="IPR016024">
    <property type="entry name" value="ARM-type_fold"/>
</dbReference>
<dbReference type="InterPro" id="IPR027417">
    <property type="entry name" value="P-loop_NTPase"/>
</dbReference>
<reference evidence="6 7" key="1">
    <citation type="submission" date="2018-06" db="EMBL/GenBank/DDBJ databases">
        <title>Comparative genomics of Brasilonema spp. strains.</title>
        <authorList>
            <person name="Alvarenga D.O."/>
            <person name="Fiore M.F."/>
            <person name="Varani A.M."/>
        </authorList>
    </citation>
    <scope>NUCLEOTIDE SEQUENCE [LARGE SCALE GENOMIC DNA]</scope>
    <source>
        <strain evidence="6 7">SPC951</strain>
    </source>
</reference>
<evidence type="ECO:0000256" key="2">
    <source>
        <dbReference type="ARBA" id="ARBA00022741"/>
    </source>
</evidence>
<dbReference type="PANTHER" id="PTHR22683:SF41">
    <property type="entry name" value="DNA TRANSLOCASE FTSK"/>
    <property type="match status" value="1"/>
</dbReference>
<protein>
    <recommendedName>
        <fullName evidence="5">FtsK domain-containing protein</fullName>
    </recommendedName>
</protein>
<proteinExistence type="inferred from homology"/>
<keyword evidence="7" id="KW-1185">Reference proteome</keyword>
<keyword evidence="2 4" id="KW-0547">Nucleotide-binding</keyword>
<accession>A0ABX1P2P2</accession>
<dbReference type="SUPFAM" id="SSF52540">
    <property type="entry name" value="P-loop containing nucleoside triphosphate hydrolases"/>
    <property type="match status" value="1"/>
</dbReference>
<organism evidence="6 7">
    <name type="scientific">Brasilonema bromeliae SPC951</name>
    <dbReference type="NCBI Taxonomy" id="385972"/>
    <lineage>
        <taxon>Bacteria</taxon>
        <taxon>Bacillati</taxon>
        <taxon>Cyanobacteriota</taxon>
        <taxon>Cyanophyceae</taxon>
        <taxon>Nostocales</taxon>
        <taxon>Scytonemataceae</taxon>
        <taxon>Brasilonema</taxon>
        <taxon>Bromeliae group (in: Brasilonema)</taxon>
    </lineage>
</organism>
<dbReference type="Pfam" id="PF01580">
    <property type="entry name" value="FtsK_SpoIIIE"/>
    <property type="match status" value="1"/>
</dbReference>
<evidence type="ECO:0000256" key="1">
    <source>
        <dbReference type="ARBA" id="ARBA00009299"/>
    </source>
</evidence>
<dbReference type="InterPro" id="IPR050206">
    <property type="entry name" value="FtsK/SpoIIIE/SftA"/>
</dbReference>
<dbReference type="Gene3D" id="3.40.50.300">
    <property type="entry name" value="P-loop containing nucleotide triphosphate hydrolases"/>
    <property type="match status" value="1"/>
</dbReference>
<comment type="caution">
    <text evidence="6">The sequence shown here is derived from an EMBL/GenBank/DDBJ whole genome shotgun (WGS) entry which is preliminary data.</text>
</comment>
<evidence type="ECO:0000256" key="3">
    <source>
        <dbReference type="ARBA" id="ARBA00022840"/>
    </source>
</evidence>
<comment type="similarity">
    <text evidence="1">Belongs to the CpcE/RpcE/PecE family.</text>
</comment>
<dbReference type="RefSeq" id="WP_169153638.1">
    <property type="nucleotide sequence ID" value="NZ_CAWPJE010000293.1"/>
</dbReference>
<keyword evidence="3 4" id="KW-0067">ATP-binding</keyword>
<evidence type="ECO:0000259" key="5">
    <source>
        <dbReference type="PROSITE" id="PS50901"/>
    </source>
</evidence>
<evidence type="ECO:0000256" key="4">
    <source>
        <dbReference type="PROSITE-ProRule" id="PRU00289"/>
    </source>
</evidence>
<dbReference type="EMBL" id="QMEB01000009">
    <property type="protein sequence ID" value="NMG18353.1"/>
    <property type="molecule type" value="Genomic_DNA"/>
</dbReference>
<evidence type="ECO:0000313" key="7">
    <source>
        <dbReference type="Proteomes" id="UP000718564"/>
    </source>
</evidence>
<dbReference type="PANTHER" id="PTHR22683">
    <property type="entry name" value="SPORULATION PROTEIN RELATED"/>
    <property type="match status" value="1"/>
</dbReference>
<dbReference type="Proteomes" id="UP000718564">
    <property type="component" value="Unassembled WGS sequence"/>
</dbReference>
<evidence type="ECO:0000313" key="6">
    <source>
        <dbReference type="EMBL" id="NMG18353.1"/>
    </source>
</evidence>